<dbReference type="GO" id="GO:0003677">
    <property type="term" value="F:DNA binding"/>
    <property type="evidence" value="ECO:0007669"/>
    <property type="project" value="InterPro"/>
</dbReference>
<gene>
    <name evidence="8" type="ORF">H1D24_16160</name>
</gene>
<comment type="caution">
    <text evidence="8">The sequence shown here is derived from an EMBL/GenBank/DDBJ whole genome shotgun (WGS) entry which is preliminary data.</text>
</comment>
<accession>A0A7W0DMX3</accession>
<evidence type="ECO:0000256" key="3">
    <source>
        <dbReference type="ARBA" id="ARBA00022679"/>
    </source>
</evidence>
<dbReference type="PANTHER" id="PTHR42933:SF3">
    <property type="entry name" value="TYPE I RESTRICTION ENZYME MJAVIII METHYLASE SUBUNIT"/>
    <property type="match status" value="1"/>
</dbReference>
<dbReference type="InterPro" id="IPR036388">
    <property type="entry name" value="WH-like_DNA-bd_sf"/>
</dbReference>
<evidence type="ECO:0000313" key="8">
    <source>
        <dbReference type="EMBL" id="MBA2947289.1"/>
    </source>
</evidence>
<dbReference type="Gene3D" id="1.10.10.10">
    <property type="entry name" value="Winged helix-like DNA-binding domain superfamily/Winged helix DNA-binding domain"/>
    <property type="match status" value="1"/>
</dbReference>
<evidence type="ECO:0000256" key="6">
    <source>
        <dbReference type="ARBA" id="ARBA00047942"/>
    </source>
</evidence>
<dbReference type="InterPro" id="IPR003356">
    <property type="entry name" value="DNA_methylase_A-5"/>
</dbReference>
<dbReference type="InterPro" id="IPR051537">
    <property type="entry name" value="DNA_Adenine_Mtase"/>
</dbReference>
<sequence length="542" mass="60330">MADNFEKVFVSRSDIARLAGVRRPAVTNWQRRHPDFPVSVTRDTQSAEPEMFRADEVLEWLSRRSIPANALQPGEPSGTTYGDRFRSALTGERPGKLLTAVEQLARREADRFRGRLRLPDYLTLLLFLVFVRATDPERWSSYLDLPESVLADFVREEHLGHQDVREEFTRAEMADVLQVLDRNTPASPHESQKAFDRLLTLLRDTEARAGAEFLTPSSVSRVMAGSLASHGSPARTLHDPFCRTGELLSAYLDTVAGLGGPVPEQVSGRGPQEGELRLAWMNVRLHGAVVAELTAGPRAPVEGPADPPRTFDAVITNPPFGGRLPKGLPPQEYWWYAPSRTIEFDWLQYAVSRLAPGGRAAVLMPAGAAFRTGADQEIRARMVEDGVVECVMALPPQLFELTAVQTHVWLLRSPRGRGESVLFVRGEHLGHMASRTRRVLSDGDVDTLVREYRAWREAMDRGRDHAGAPGLSRVVEPEEIAAHDHRLDPAQYVRDDRSTVGVTDPAAVKDRLAQLSEEIGRLHARARAADLAVEDRLRRFGL</sequence>
<dbReference type="InterPro" id="IPR002052">
    <property type="entry name" value="DNA_methylase_N6_adenine_CS"/>
</dbReference>
<evidence type="ECO:0000259" key="7">
    <source>
        <dbReference type="Pfam" id="PF02384"/>
    </source>
</evidence>
<dbReference type="GO" id="GO:0009007">
    <property type="term" value="F:site-specific DNA-methyltransferase (adenine-specific) activity"/>
    <property type="evidence" value="ECO:0007669"/>
    <property type="project" value="UniProtKB-EC"/>
</dbReference>
<keyword evidence="2 8" id="KW-0489">Methyltransferase</keyword>
<dbReference type="SUPFAM" id="SSF53335">
    <property type="entry name" value="S-adenosyl-L-methionine-dependent methyltransferases"/>
    <property type="match status" value="1"/>
</dbReference>
<evidence type="ECO:0000256" key="4">
    <source>
        <dbReference type="ARBA" id="ARBA00022691"/>
    </source>
</evidence>
<proteinExistence type="predicted"/>
<dbReference type="EMBL" id="JACEHE010000008">
    <property type="protein sequence ID" value="MBA2947289.1"/>
    <property type="molecule type" value="Genomic_DNA"/>
</dbReference>
<reference evidence="8 9" key="1">
    <citation type="submission" date="2020-07" db="EMBL/GenBank/DDBJ databases">
        <title>Streptomyces isolated from Indian soil.</title>
        <authorList>
            <person name="Mandal S."/>
            <person name="Maiti P.K."/>
        </authorList>
    </citation>
    <scope>NUCLEOTIDE SEQUENCE [LARGE SCALE GENOMIC DNA]</scope>
    <source>
        <strain evidence="8 9">PSKA28</strain>
    </source>
</reference>
<dbReference type="PRINTS" id="PR00507">
    <property type="entry name" value="N12N6MTFRASE"/>
</dbReference>
<dbReference type="GO" id="GO:0009307">
    <property type="term" value="P:DNA restriction-modification system"/>
    <property type="evidence" value="ECO:0007669"/>
    <property type="project" value="UniProtKB-KW"/>
</dbReference>
<dbReference type="GO" id="GO:0032259">
    <property type="term" value="P:methylation"/>
    <property type="evidence" value="ECO:0007669"/>
    <property type="project" value="UniProtKB-KW"/>
</dbReference>
<keyword evidence="4" id="KW-0949">S-adenosyl-L-methionine</keyword>
<feature type="domain" description="DNA methylase adenine-specific" evidence="7">
    <location>
        <begin position="194"/>
        <end position="495"/>
    </location>
</feature>
<evidence type="ECO:0000256" key="1">
    <source>
        <dbReference type="ARBA" id="ARBA00011900"/>
    </source>
</evidence>
<evidence type="ECO:0000256" key="2">
    <source>
        <dbReference type="ARBA" id="ARBA00022603"/>
    </source>
</evidence>
<evidence type="ECO:0000256" key="5">
    <source>
        <dbReference type="ARBA" id="ARBA00022747"/>
    </source>
</evidence>
<dbReference type="GO" id="GO:0008170">
    <property type="term" value="F:N-methyltransferase activity"/>
    <property type="evidence" value="ECO:0007669"/>
    <property type="project" value="InterPro"/>
</dbReference>
<dbReference type="EC" id="2.1.1.72" evidence="1"/>
<evidence type="ECO:0000313" key="9">
    <source>
        <dbReference type="Proteomes" id="UP000545761"/>
    </source>
</evidence>
<organism evidence="8 9">
    <name type="scientific">Streptomyces himalayensis subsp. himalayensis</name>
    <dbReference type="NCBI Taxonomy" id="2756131"/>
    <lineage>
        <taxon>Bacteria</taxon>
        <taxon>Bacillati</taxon>
        <taxon>Actinomycetota</taxon>
        <taxon>Actinomycetes</taxon>
        <taxon>Kitasatosporales</taxon>
        <taxon>Streptomycetaceae</taxon>
        <taxon>Streptomyces</taxon>
        <taxon>Streptomyces himalayensis</taxon>
    </lineage>
</organism>
<dbReference type="InterPro" id="IPR029063">
    <property type="entry name" value="SAM-dependent_MTases_sf"/>
</dbReference>
<keyword evidence="3" id="KW-0808">Transferase</keyword>
<dbReference type="PROSITE" id="PS00092">
    <property type="entry name" value="N6_MTASE"/>
    <property type="match status" value="1"/>
</dbReference>
<keyword evidence="5" id="KW-0680">Restriction system</keyword>
<dbReference type="Gene3D" id="3.40.50.150">
    <property type="entry name" value="Vaccinia Virus protein VP39"/>
    <property type="match status" value="1"/>
</dbReference>
<dbReference type="AlphaFoldDB" id="A0A7W0DMX3"/>
<dbReference type="Proteomes" id="UP000545761">
    <property type="component" value="Unassembled WGS sequence"/>
</dbReference>
<name>A0A7W0DMX3_9ACTN</name>
<comment type="catalytic activity">
    <reaction evidence="6">
        <text>a 2'-deoxyadenosine in DNA + S-adenosyl-L-methionine = an N(6)-methyl-2'-deoxyadenosine in DNA + S-adenosyl-L-homocysteine + H(+)</text>
        <dbReference type="Rhea" id="RHEA:15197"/>
        <dbReference type="Rhea" id="RHEA-COMP:12418"/>
        <dbReference type="Rhea" id="RHEA-COMP:12419"/>
        <dbReference type="ChEBI" id="CHEBI:15378"/>
        <dbReference type="ChEBI" id="CHEBI:57856"/>
        <dbReference type="ChEBI" id="CHEBI:59789"/>
        <dbReference type="ChEBI" id="CHEBI:90615"/>
        <dbReference type="ChEBI" id="CHEBI:90616"/>
        <dbReference type="EC" id="2.1.1.72"/>
    </reaction>
</comment>
<dbReference type="RefSeq" id="WP_181658242.1">
    <property type="nucleotide sequence ID" value="NZ_JACEHE010000008.1"/>
</dbReference>
<dbReference type="PANTHER" id="PTHR42933">
    <property type="entry name" value="SLR6095 PROTEIN"/>
    <property type="match status" value="1"/>
</dbReference>
<protein>
    <recommendedName>
        <fullName evidence="1">site-specific DNA-methyltransferase (adenine-specific)</fullName>
        <ecNumber evidence="1">2.1.1.72</ecNumber>
    </recommendedName>
</protein>
<dbReference type="Pfam" id="PF02384">
    <property type="entry name" value="N6_Mtase"/>
    <property type="match status" value="1"/>
</dbReference>